<gene>
    <name evidence="3" type="ORF">M0R88_02610</name>
</gene>
<dbReference type="KEGG" id="haxz:M0R88_02610"/>
<feature type="compositionally biased region" description="Low complexity" evidence="2">
    <location>
        <begin position="275"/>
        <end position="285"/>
    </location>
</feature>
<accession>A0A8U0IK39</accession>
<keyword evidence="1" id="KW-0732">Signal</keyword>
<name>A0A8U0IK39_9EURY</name>
<proteinExistence type="predicted"/>
<dbReference type="EMBL" id="CP096658">
    <property type="protein sequence ID" value="UPW01001.1"/>
    <property type="molecule type" value="Genomic_DNA"/>
</dbReference>
<dbReference type="Gene3D" id="2.60.40.1240">
    <property type="match status" value="2"/>
</dbReference>
<evidence type="ECO:0000256" key="2">
    <source>
        <dbReference type="SAM" id="MobiDB-lite"/>
    </source>
</evidence>
<evidence type="ECO:0000256" key="1">
    <source>
        <dbReference type="ARBA" id="ARBA00022729"/>
    </source>
</evidence>
<protein>
    <recommendedName>
        <fullName evidence="5">DUF4352 domain-containing protein</fullName>
    </recommendedName>
</protein>
<sequence length="555" mass="58386">MNRRRLLSFTSTAVLPSLAGCQVFGGSLSSDPAAFEEVTLSGPTEVGVGERFSLSVAATNAGGESGDFTDTLTAEGSEADDTEIRIGDVAGGETRSVEVGPFSLSHAGHHRFRLAGSEAAHTVSAATQTLPGGQRFAFADGLAVSVADPAYHRALFFDAPSGREVLAAGERRDADDDSVLAVVRVWMENRTTRPIPTDPSSFAASDGAVVAALDQAADGLASLAVEGDPFGGSPLAPGDSRSGWLVADVPAERAAEGLRVAWGRARREAARDGETSSASDSQSSSAGGGERDAPDSVPEVRWQFDSADLPEFSVADLSLPAETELGTTLSASATVENVGAASGTYRAVFERRFGDETTWRTRETVELDLSPGERRTWTTEWTPPEAGRAEYRLRPGSAVETASVLAAERGFGETFTTPDGAAIRVRVGTDGFDGLLGSYIYDSGESQTYRAQKGKTFAFVRVEARNTTDEPISFPGSRRFSVAVGGESSGVFHQSSTGTTFGSPVEGPFYAPTETYDPDETEWGWLVFQVPAGTAVGDLTVRWSPSDDVGATWTK</sequence>
<dbReference type="InterPro" id="IPR029050">
    <property type="entry name" value="Immunoprotect_excell_Ig-like"/>
</dbReference>
<evidence type="ECO:0000313" key="4">
    <source>
        <dbReference type="Proteomes" id="UP000830434"/>
    </source>
</evidence>
<dbReference type="AlphaFoldDB" id="A0A8U0IK39"/>
<feature type="region of interest" description="Disordered" evidence="2">
    <location>
        <begin position="268"/>
        <end position="296"/>
    </location>
</feature>
<dbReference type="GeneID" id="72188711"/>
<dbReference type="Gene3D" id="2.60.40.10">
    <property type="entry name" value="Immunoglobulins"/>
    <property type="match status" value="1"/>
</dbReference>
<evidence type="ECO:0008006" key="5">
    <source>
        <dbReference type="Google" id="ProtNLM"/>
    </source>
</evidence>
<evidence type="ECO:0000313" key="3">
    <source>
        <dbReference type="EMBL" id="UPW01001.1"/>
    </source>
</evidence>
<keyword evidence="4" id="KW-1185">Reference proteome</keyword>
<organism evidence="3 4">
    <name type="scientific">Halorussus gelatinilyticus</name>
    <dbReference type="NCBI Taxonomy" id="2937524"/>
    <lineage>
        <taxon>Archaea</taxon>
        <taxon>Methanobacteriati</taxon>
        <taxon>Methanobacteriota</taxon>
        <taxon>Stenosarchaea group</taxon>
        <taxon>Halobacteria</taxon>
        <taxon>Halobacteriales</taxon>
        <taxon>Haladaptataceae</taxon>
        <taxon>Halorussus</taxon>
    </lineage>
</organism>
<dbReference type="InterPro" id="IPR013783">
    <property type="entry name" value="Ig-like_fold"/>
</dbReference>
<reference evidence="3" key="1">
    <citation type="submission" date="2022-04" db="EMBL/GenBank/DDBJ databases">
        <title>Diverse halophilic archaea isolated from saline environments.</title>
        <authorList>
            <person name="Cui H.-L."/>
        </authorList>
    </citation>
    <scope>NUCLEOTIDE SEQUENCE</scope>
    <source>
        <strain evidence="3">XZYJT40</strain>
    </source>
</reference>
<dbReference type="Proteomes" id="UP000830434">
    <property type="component" value="Chromosome"/>
</dbReference>
<dbReference type="PROSITE" id="PS51257">
    <property type="entry name" value="PROKAR_LIPOPROTEIN"/>
    <property type="match status" value="1"/>
</dbReference>
<dbReference type="RefSeq" id="WP_248655408.1">
    <property type="nucleotide sequence ID" value="NZ_CP096658.1"/>
</dbReference>